<feature type="compositionally biased region" description="Polar residues" evidence="2">
    <location>
        <begin position="25"/>
        <end position="38"/>
    </location>
</feature>
<feature type="coiled-coil region" evidence="1">
    <location>
        <begin position="559"/>
        <end position="586"/>
    </location>
</feature>
<name>A0A914Z336_9BILA</name>
<feature type="compositionally biased region" description="Basic and acidic residues" evidence="2">
    <location>
        <begin position="1052"/>
        <end position="1062"/>
    </location>
</feature>
<feature type="region of interest" description="Disordered" evidence="2">
    <location>
        <begin position="421"/>
        <end position="492"/>
    </location>
</feature>
<accession>A0A914Z336</accession>
<feature type="compositionally biased region" description="Basic residues" evidence="2">
    <location>
        <begin position="1063"/>
        <end position="1073"/>
    </location>
</feature>
<feature type="compositionally biased region" description="Basic and acidic residues" evidence="2">
    <location>
        <begin position="1074"/>
        <end position="1084"/>
    </location>
</feature>
<evidence type="ECO:0000256" key="2">
    <source>
        <dbReference type="SAM" id="MobiDB-lite"/>
    </source>
</evidence>
<proteinExistence type="predicted"/>
<dbReference type="Proteomes" id="UP000887577">
    <property type="component" value="Unplaced"/>
</dbReference>
<evidence type="ECO:0000313" key="3">
    <source>
        <dbReference type="Proteomes" id="UP000887577"/>
    </source>
</evidence>
<sequence>MLQQPSPIKQPVPVQEKLSEMPKTPSLQLPSSSATPLSKSPGKSFPATKAINRRSAAVTRLRRIDPRKNLLMKPKAPPIMISGNEAKIATRLMQPIYYGELVVNKKPRKGFPPVRARLIGGKIVKPYTKLLSVMYTPKRQKPSRKALRRMANERSFTITREIERGERPPFNNAKMNLSEIQSSQPNLPNILLTPSTEASTSSKKVTKKPLNTSSKHRPLQSRTNYIRRQHLPFRRTFFPFSIKPQFYKEKEKAKPKELSEEEKKERMETIKILNNIPWRTLPKKSKSPMLPRIWHPPIQINKGWIVLPKTHSLCRPIPFWHPPLLWPPKTLIAKRKKLFKIDGKIDFFLHPSSNEGIIKDDDVMEVDNNNMQKRIHFAVPLMNIINETNQEIDLTKVVFDPNANPKKSIFAPKKFTDLPSLKEEKEAKARKKIKNKNSKNKSKSKSKKGVKNERRAKSPPLVKKIYQTPTFRVPSLRPPPPPTQEPSEPDIPIDLAKNSLNNQKKIVTRLDEQKCVDLLYEYRLAQVRQTQPKNMWEANNQKMIELMKTKGAGIDSAVREDAGKALKFLEEKASKLTGKHSEIRNRLLQFCVDYGYEYSYEENDNYFYLKIGDFTVQLELQDYLVKNAWFFWSNIEPIFAPHIAKMFCRECWAKIHQSIDRMRHIIPTSITSEEKDLVLRALCCMERDLVRYYEKVEFRSHIFALNDILVRTDIYPFSIILPRSPVEIIKNESKIHSALDKFEKVKNIATLQIQISPLERHKFCIQSSLTPLNHWASPDTYKVGARFVIKFAKPIPIRYGAIKQLESIIGDIISKENYVNVYKYISLKQHGREVLFNLSDYSKQFVMYFDFDQFDKETRNDTILNGFYIDKASQLISAMYIIKREYILNRLCESTCENNPDLIEWRYLSVKNKKIPIKIRLSDIYDGHLCLYFQYRCYLIEARIIIRPSGNVGLGRLKIVHHGNKLDTSYHTVSRYQTFIDEWHLTDSVYLKASQLSDLNGVLQNTWHIPAFVDQLIKFIKNRCADNNVKEIHAFKPVYSSDRNERKKKSAKTKDPKPLEIIHKKKQKPRKSCKKGDGIRKNGDNDDEDDPSKDSNNKKQRKENPSKNGKRRSSGKSKGQQQKKNNAATATTSTTTKNDGKKMNKNAAVKLKMKRKNGKIYKKQLKRYFRNSIKNVLKRYKKVHLKALLFKKNKMVTTTIKKMHMKSKKQFKQSNVYRRFKIRKQLHQKKNYNKSGDFRRDRKKRSLLKPRMLNKEKHGSAWNDFVSKVNDNNEEMYKAPQKILTWPMLADQRVIRRFSNTKIKGDPHMDEAGRIEELDEYFNVSDCEESEQVCSYSYIPRKIVPPLPQRFRNMPATIDNTIGRLKPQIRKYLGKFKLKQVEQKENEKKSPEKEKDAEEAEEKEKEDETEDSARIQWGENWKQEDFMEIYKAAKERPLKKRRKRRIKHLLRPTSFKFISIINRDKQKSQGIFPYKVLRHAAICLRDGPYRGEPRKFKEKEE</sequence>
<feature type="compositionally biased region" description="Basic residues" evidence="2">
    <location>
        <begin position="428"/>
        <end position="449"/>
    </location>
</feature>
<keyword evidence="3" id="KW-1185">Reference proteome</keyword>
<feature type="compositionally biased region" description="Low complexity" evidence="2">
    <location>
        <begin position="1116"/>
        <end position="1137"/>
    </location>
</feature>
<evidence type="ECO:0000313" key="4">
    <source>
        <dbReference type="WBParaSite" id="PSU_v2.g6307.t1"/>
    </source>
</evidence>
<feature type="compositionally biased region" description="Polar residues" evidence="2">
    <location>
        <begin position="183"/>
        <end position="213"/>
    </location>
</feature>
<evidence type="ECO:0000256" key="1">
    <source>
        <dbReference type="SAM" id="Coils"/>
    </source>
</evidence>
<feature type="region of interest" description="Disordered" evidence="2">
    <location>
        <begin position="183"/>
        <end position="218"/>
    </location>
</feature>
<feature type="compositionally biased region" description="Acidic residues" evidence="2">
    <location>
        <begin position="1397"/>
        <end position="1410"/>
    </location>
</feature>
<organism evidence="3 4">
    <name type="scientific">Panagrolaimus superbus</name>
    <dbReference type="NCBI Taxonomy" id="310955"/>
    <lineage>
        <taxon>Eukaryota</taxon>
        <taxon>Metazoa</taxon>
        <taxon>Ecdysozoa</taxon>
        <taxon>Nematoda</taxon>
        <taxon>Chromadorea</taxon>
        <taxon>Rhabditida</taxon>
        <taxon>Tylenchina</taxon>
        <taxon>Panagrolaimomorpha</taxon>
        <taxon>Panagrolaimoidea</taxon>
        <taxon>Panagrolaimidae</taxon>
        <taxon>Panagrolaimus</taxon>
    </lineage>
</organism>
<feature type="compositionally biased region" description="Basic and acidic residues" evidence="2">
    <location>
        <begin position="1383"/>
        <end position="1396"/>
    </location>
</feature>
<protein>
    <submittedName>
        <fullName evidence="4">Uncharacterized protein</fullName>
    </submittedName>
</protein>
<feature type="region of interest" description="Disordered" evidence="2">
    <location>
        <begin position="1040"/>
        <end position="1151"/>
    </location>
</feature>
<feature type="region of interest" description="Disordered" evidence="2">
    <location>
        <begin position="1383"/>
        <end position="1414"/>
    </location>
</feature>
<keyword evidence="1" id="KW-0175">Coiled coil</keyword>
<feature type="region of interest" description="Disordered" evidence="2">
    <location>
        <begin position="1"/>
        <end position="49"/>
    </location>
</feature>
<feature type="compositionally biased region" description="Basic and acidic residues" evidence="2">
    <location>
        <begin position="1092"/>
        <end position="1105"/>
    </location>
</feature>
<reference evidence="4" key="1">
    <citation type="submission" date="2022-11" db="UniProtKB">
        <authorList>
            <consortium name="WormBaseParasite"/>
        </authorList>
    </citation>
    <scope>IDENTIFICATION</scope>
</reference>
<dbReference type="WBParaSite" id="PSU_v2.g6307.t1">
    <property type="protein sequence ID" value="PSU_v2.g6307.t1"/>
    <property type="gene ID" value="PSU_v2.g6307"/>
</dbReference>